<keyword evidence="1" id="KW-0732">Signal</keyword>
<sequence>MVLWTSSILWVIRRSCALRESVESEESMSGSDKLRTDAMAIDVGRLAALPKGAWSDSGGNRGRLSTGWVTGGCPSGDSIIPSLGMEAVWGYELGCWVSCSHLRTEGVEARVTGLPPRLVASREGHLPRGCQVLSVLATSDPPSSIIMLLGDPRCPKSQHDVVWLARAGTAQPG</sequence>
<dbReference type="Proteomes" id="UP000287651">
    <property type="component" value="Unassembled WGS sequence"/>
</dbReference>
<dbReference type="AlphaFoldDB" id="A0A426YN62"/>
<organism evidence="2 3">
    <name type="scientific">Ensete ventricosum</name>
    <name type="common">Abyssinian banana</name>
    <name type="synonym">Musa ensete</name>
    <dbReference type="NCBI Taxonomy" id="4639"/>
    <lineage>
        <taxon>Eukaryota</taxon>
        <taxon>Viridiplantae</taxon>
        <taxon>Streptophyta</taxon>
        <taxon>Embryophyta</taxon>
        <taxon>Tracheophyta</taxon>
        <taxon>Spermatophyta</taxon>
        <taxon>Magnoliopsida</taxon>
        <taxon>Liliopsida</taxon>
        <taxon>Zingiberales</taxon>
        <taxon>Musaceae</taxon>
        <taxon>Ensete</taxon>
    </lineage>
</organism>
<evidence type="ECO:0000313" key="3">
    <source>
        <dbReference type="Proteomes" id="UP000287651"/>
    </source>
</evidence>
<comment type="caution">
    <text evidence="2">The sequence shown here is derived from an EMBL/GenBank/DDBJ whole genome shotgun (WGS) entry which is preliminary data.</text>
</comment>
<reference evidence="2 3" key="1">
    <citation type="journal article" date="2014" name="Agronomy (Basel)">
        <title>A Draft Genome Sequence for Ensete ventricosum, the Drought-Tolerant Tree Against Hunger.</title>
        <authorList>
            <person name="Harrison J."/>
            <person name="Moore K.A."/>
            <person name="Paszkiewicz K."/>
            <person name="Jones T."/>
            <person name="Grant M."/>
            <person name="Ambacheew D."/>
            <person name="Muzemil S."/>
            <person name="Studholme D.J."/>
        </authorList>
    </citation>
    <scope>NUCLEOTIDE SEQUENCE [LARGE SCALE GENOMIC DNA]</scope>
</reference>
<protein>
    <submittedName>
        <fullName evidence="2">Uncharacterized protein</fullName>
    </submittedName>
</protein>
<evidence type="ECO:0000313" key="2">
    <source>
        <dbReference type="EMBL" id="RRT53174.1"/>
    </source>
</evidence>
<dbReference type="EMBL" id="AMZH03011268">
    <property type="protein sequence ID" value="RRT53174.1"/>
    <property type="molecule type" value="Genomic_DNA"/>
</dbReference>
<gene>
    <name evidence="2" type="ORF">B296_00045810</name>
</gene>
<accession>A0A426YN62</accession>
<feature type="chain" id="PRO_5019496207" evidence="1">
    <location>
        <begin position="18"/>
        <end position="173"/>
    </location>
</feature>
<feature type="signal peptide" evidence="1">
    <location>
        <begin position="1"/>
        <end position="17"/>
    </location>
</feature>
<proteinExistence type="predicted"/>
<name>A0A426YN62_ENSVE</name>
<evidence type="ECO:0000256" key="1">
    <source>
        <dbReference type="SAM" id="SignalP"/>
    </source>
</evidence>